<feature type="region of interest" description="Disordered" evidence="1">
    <location>
        <begin position="120"/>
        <end position="455"/>
    </location>
</feature>
<dbReference type="InterPro" id="IPR019194">
    <property type="entry name" value="Tscrpt_elong_fac_Eaf_N"/>
</dbReference>
<proteinExistence type="predicted"/>
<keyword evidence="4" id="KW-1185">Reference proteome</keyword>
<feature type="compositionally biased region" description="Basic and acidic residues" evidence="1">
    <location>
        <begin position="132"/>
        <end position="142"/>
    </location>
</feature>
<dbReference type="EMBL" id="ML977498">
    <property type="protein sequence ID" value="KAF2133710.1"/>
    <property type="molecule type" value="Genomic_DNA"/>
</dbReference>
<feature type="compositionally biased region" description="Polar residues" evidence="1">
    <location>
        <begin position="196"/>
        <end position="205"/>
    </location>
</feature>
<dbReference type="RefSeq" id="XP_033528097.1">
    <property type="nucleotide sequence ID" value="XM_033667219.1"/>
</dbReference>
<dbReference type="GeneID" id="54407651"/>
<feature type="compositionally biased region" description="Basic and acidic residues" evidence="1">
    <location>
        <begin position="269"/>
        <end position="278"/>
    </location>
</feature>
<organism evidence="3 4">
    <name type="scientific">Dothidotthia symphoricarpi CBS 119687</name>
    <dbReference type="NCBI Taxonomy" id="1392245"/>
    <lineage>
        <taxon>Eukaryota</taxon>
        <taxon>Fungi</taxon>
        <taxon>Dikarya</taxon>
        <taxon>Ascomycota</taxon>
        <taxon>Pezizomycotina</taxon>
        <taxon>Dothideomycetes</taxon>
        <taxon>Pleosporomycetidae</taxon>
        <taxon>Pleosporales</taxon>
        <taxon>Dothidotthiaceae</taxon>
        <taxon>Dothidotthia</taxon>
    </lineage>
</organism>
<reference evidence="3" key="1">
    <citation type="journal article" date="2020" name="Stud. Mycol.">
        <title>101 Dothideomycetes genomes: a test case for predicting lifestyles and emergence of pathogens.</title>
        <authorList>
            <person name="Haridas S."/>
            <person name="Albert R."/>
            <person name="Binder M."/>
            <person name="Bloem J."/>
            <person name="Labutti K."/>
            <person name="Salamov A."/>
            <person name="Andreopoulos B."/>
            <person name="Baker S."/>
            <person name="Barry K."/>
            <person name="Bills G."/>
            <person name="Bluhm B."/>
            <person name="Cannon C."/>
            <person name="Castanera R."/>
            <person name="Culley D."/>
            <person name="Daum C."/>
            <person name="Ezra D."/>
            <person name="Gonzalez J."/>
            <person name="Henrissat B."/>
            <person name="Kuo A."/>
            <person name="Liang C."/>
            <person name="Lipzen A."/>
            <person name="Lutzoni F."/>
            <person name="Magnuson J."/>
            <person name="Mondo S."/>
            <person name="Nolan M."/>
            <person name="Ohm R."/>
            <person name="Pangilinan J."/>
            <person name="Park H.-J."/>
            <person name="Ramirez L."/>
            <person name="Alfaro M."/>
            <person name="Sun H."/>
            <person name="Tritt A."/>
            <person name="Yoshinaga Y."/>
            <person name="Zwiers L.-H."/>
            <person name="Turgeon B."/>
            <person name="Goodwin S."/>
            <person name="Spatafora J."/>
            <person name="Crous P."/>
            <person name="Grigoriev I."/>
        </authorList>
    </citation>
    <scope>NUCLEOTIDE SEQUENCE</scope>
    <source>
        <strain evidence="3">CBS 119687</strain>
    </source>
</reference>
<evidence type="ECO:0000313" key="4">
    <source>
        <dbReference type="Proteomes" id="UP000799771"/>
    </source>
</evidence>
<feature type="compositionally biased region" description="Acidic residues" evidence="1">
    <location>
        <begin position="143"/>
        <end position="164"/>
    </location>
</feature>
<dbReference type="Proteomes" id="UP000799771">
    <property type="component" value="Unassembled WGS sequence"/>
</dbReference>
<gene>
    <name evidence="3" type="ORF">P153DRAFT_362785</name>
</gene>
<feature type="compositionally biased region" description="Polar residues" evidence="1">
    <location>
        <begin position="345"/>
        <end position="361"/>
    </location>
</feature>
<feature type="compositionally biased region" description="Low complexity" evidence="1">
    <location>
        <begin position="330"/>
        <end position="340"/>
    </location>
</feature>
<protein>
    <recommendedName>
        <fullName evidence="2">Transcription elongation factor Eaf N-terminal domain-containing protein</fullName>
    </recommendedName>
</protein>
<feature type="compositionally biased region" description="Basic and acidic residues" evidence="1">
    <location>
        <begin position="248"/>
        <end position="258"/>
    </location>
</feature>
<evidence type="ECO:0000313" key="3">
    <source>
        <dbReference type="EMBL" id="KAF2133710.1"/>
    </source>
</evidence>
<feature type="compositionally biased region" description="Acidic residues" evidence="1">
    <location>
        <begin position="279"/>
        <end position="315"/>
    </location>
</feature>
<evidence type="ECO:0000259" key="2">
    <source>
        <dbReference type="Pfam" id="PF09816"/>
    </source>
</evidence>
<feature type="domain" description="Transcription elongation factor Eaf N-terminal" evidence="2">
    <location>
        <begin position="18"/>
        <end position="115"/>
    </location>
</feature>
<feature type="compositionally biased region" description="Basic and acidic residues" evidence="1">
    <location>
        <begin position="166"/>
        <end position="182"/>
    </location>
</feature>
<dbReference type="OrthoDB" id="125903at2759"/>
<name>A0A6A6API9_9PLEO</name>
<feature type="compositionally biased region" description="Acidic residues" evidence="1">
    <location>
        <begin position="373"/>
        <end position="408"/>
    </location>
</feature>
<dbReference type="AlphaFoldDB" id="A0A6A6API9"/>
<sequence>MASPMIEGRVEPHKKAHFNLHISDRIAKNDMSSESYSSVKYNHKPAQTSDTRSTTLTASSANAYNLKLEDGDSDMFKFTGQRTTSKKSYLLLFDPATQKATLEPLTNAYTFNLASRNNKDISSQHPKIYPKKLKDDAHTKPEADEDLFGDTANNDENDEPDADNPYDFRHFLPKEQEKRGDESEYGMAYSPDPRSVVNTPQVSASTTTTTTTTKPRPEPAPKKRKTAPAANPMVSKPPRKPAAAPLVRIERPAPDRAPDAAPPKAAKIKSTELVHSSDESDAASPDDQDAEGESDDDVDADADADADDDEDDDDGGLQIEVPDARPPRPRQNLNTTQQQHQHLRSPSNGPISLASATNSPNAHAFSSRRAHDEEEIDFGDLGGEDAEGEDDDEEGDEGEGEGDGDVEPMDIGPPVHRRSTGGVVVEEEGDEDDPLYKEMMEGLAGGDSSEESEEE</sequence>
<evidence type="ECO:0000256" key="1">
    <source>
        <dbReference type="SAM" id="MobiDB-lite"/>
    </source>
</evidence>
<accession>A0A6A6API9</accession>
<dbReference type="Pfam" id="PF09816">
    <property type="entry name" value="EAF"/>
    <property type="match status" value="1"/>
</dbReference>